<dbReference type="RefSeq" id="XP_067823831.1">
    <property type="nucleotide sequence ID" value="XM_067962714.1"/>
</dbReference>
<organism evidence="1 2">
    <name type="scientific">Bremia lactucae</name>
    <name type="common">Lettuce downy mildew</name>
    <dbReference type="NCBI Taxonomy" id="4779"/>
    <lineage>
        <taxon>Eukaryota</taxon>
        <taxon>Sar</taxon>
        <taxon>Stramenopiles</taxon>
        <taxon>Oomycota</taxon>
        <taxon>Peronosporomycetes</taxon>
        <taxon>Peronosporales</taxon>
        <taxon>Peronosporaceae</taxon>
        <taxon>Bremia</taxon>
    </lineage>
</organism>
<comment type="caution">
    <text evidence="1">The sequence shown here is derived from an EMBL/GenBank/DDBJ whole genome shotgun (WGS) entry which is preliminary data.</text>
</comment>
<dbReference type="AlphaFoldDB" id="A0A976NZZ0"/>
<dbReference type="EMBL" id="SHOA02000011">
    <property type="protein sequence ID" value="TDH74333.1"/>
    <property type="molecule type" value="Genomic_DNA"/>
</dbReference>
<name>A0A976NZZ0_BRELC</name>
<evidence type="ECO:0000313" key="1">
    <source>
        <dbReference type="EMBL" id="TDH74333.1"/>
    </source>
</evidence>
<dbReference type="KEGG" id="blac:94348385"/>
<dbReference type="Proteomes" id="UP000294530">
    <property type="component" value="Unassembled WGS sequence"/>
</dbReference>
<reference evidence="1 2" key="1">
    <citation type="journal article" date="2021" name="Genome Biol.">
        <title>AFLAP: assembly-free linkage analysis pipeline using k-mers from genome sequencing data.</title>
        <authorList>
            <person name="Fletcher K."/>
            <person name="Zhang L."/>
            <person name="Gil J."/>
            <person name="Han R."/>
            <person name="Cavanaugh K."/>
            <person name="Michelmore R."/>
        </authorList>
    </citation>
    <scope>NUCLEOTIDE SEQUENCE [LARGE SCALE GENOMIC DNA]</scope>
    <source>
        <strain evidence="1 2">SF5</strain>
    </source>
</reference>
<dbReference type="GeneID" id="94348385"/>
<sequence>MIDEDFITVAITASNELKSSGIIGKFEGGGKGHRYTMYTVLVQNVSAGGKCVLMELVSWGHCGFCVPYEQHIADYPFPLDDCCALVTQLS</sequence>
<keyword evidence="2" id="KW-1185">Reference proteome</keyword>
<gene>
    <name evidence="1" type="ORF">CCR75_004628</name>
</gene>
<accession>A0A976NZZ0</accession>
<proteinExistence type="predicted"/>
<evidence type="ECO:0000313" key="2">
    <source>
        <dbReference type="Proteomes" id="UP000294530"/>
    </source>
</evidence>
<protein>
    <submittedName>
        <fullName evidence="1">Uncharacterized protein</fullName>
    </submittedName>
</protein>